<dbReference type="KEGG" id="kmr:108249994"/>
<dbReference type="RefSeq" id="XP_017295157.1">
    <property type="nucleotide sequence ID" value="XM_017439668.2"/>
</dbReference>
<evidence type="ECO:0000259" key="9">
    <source>
        <dbReference type="Pfam" id="PF00021"/>
    </source>
</evidence>
<evidence type="ECO:0000256" key="6">
    <source>
        <dbReference type="ARBA" id="ARBA00023136"/>
    </source>
</evidence>
<keyword evidence="5 8" id="KW-0732">Signal</keyword>
<dbReference type="InterPro" id="IPR045860">
    <property type="entry name" value="Snake_toxin-like_sf"/>
</dbReference>
<dbReference type="InterPro" id="IPR016054">
    <property type="entry name" value="LY6_UPA_recep-like"/>
</dbReference>
<evidence type="ECO:0000313" key="11">
    <source>
        <dbReference type="Ensembl" id="ENSKMAP00000017494.1"/>
    </source>
</evidence>
<evidence type="ECO:0000256" key="1">
    <source>
        <dbReference type="ARBA" id="ARBA00004236"/>
    </source>
</evidence>
<keyword evidence="4" id="KW-0964">Secreted</keyword>
<keyword evidence="6" id="KW-0472">Membrane</keyword>
<evidence type="ECO:0000256" key="2">
    <source>
        <dbReference type="ARBA" id="ARBA00004613"/>
    </source>
</evidence>
<keyword evidence="12" id="KW-1185">Reference proteome</keyword>
<feature type="chain" id="PRO_5018663783" evidence="8">
    <location>
        <begin position="19"/>
        <end position="204"/>
    </location>
</feature>
<evidence type="ECO:0000256" key="7">
    <source>
        <dbReference type="ARBA" id="ARBA00023180"/>
    </source>
</evidence>
<dbReference type="AlphaFoldDB" id="A0A3Q3B0R9"/>
<comment type="subcellular location">
    <subcellularLocation>
        <location evidence="1">Cell membrane</location>
    </subcellularLocation>
    <subcellularLocation>
        <location evidence="2">Secreted</location>
    </subcellularLocation>
</comment>
<accession>A0A3Q3B0R9</accession>
<evidence type="ECO:0000256" key="4">
    <source>
        <dbReference type="ARBA" id="ARBA00022525"/>
    </source>
</evidence>
<dbReference type="PANTHER" id="PTHR20914">
    <property type="entry name" value="LY6/PLAUR DOMAIN-CONTAINING PROTEIN 8"/>
    <property type="match status" value="1"/>
</dbReference>
<dbReference type="GeneTree" id="ENSGT00940000163304"/>
<dbReference type="OMA" id="GTEDYCI"/>
<dbReference type="GeneID" id="108249994"/>
<keyword evidence="7" id="KW-0325">Glycoprotein</keyword>
<evidence type="ECO:0000259" key="10">
    <source>
        <dbReference type="Pfam" id="PF00087"/>
    </source>
</evidence>
<dbReference type="Pfam" id="PF00021">
    <property type="entry name" value="UPAR_LY6"/>
    <property type="match status" value="1"/>
</dbReference>
<dbReference type="OrthoDB" id="5945173at2759"/>
<feature type="domain" description="UPAR/Ly6" evidence="9">
    <location>
        <begin position="18"/>
        <end position="97"/>
    </location>
</feature>
<dbReference type="Ensembl" id="ENSKMAT00000017736.1">
    <property type="protein sequence ID" value="ENSKMAP00000017494.1"/>
    <property type="gene ID" value="ENSKMAG00000013052.1"/>
</dbReference>
<dbReference type="InterPro" id="IPR050918">
    <property type="entry name" value="CNF-like_PLA2_Inhibitor"/>
</dbReference>
<reference evidence="11" key="1">
    <citation type="submission" date="2025-08" db="UniProtKB">
        <authorList>
            <consortium name="Ensembl"/>
        </authorList>
    </citation>
    <scope>IDENTIFICATION</scope>
</reference>
<keyword evidence="3" id="KW-1003">Cell membrane</keyword>
<dbReference type="GO" id="GO:0005886">
    <property type="term" value="C:plasma membrane"/>
    <property type="evidence" value="ECO:0007669"/>
    <property type="project" value="UniProtKB-SubCell"/>
</dbReference>
<evidence type="ECO:0000256" key="8">
    <source>
        <dbReference type="SAM" id="SignalP"/>
    </source>
</evidence>
<protein>
    <submittedName>
        <fullName evidence="11">Urokinase plasminogen activator surface receptor-like</fullName>
    </submittedName>
</protein>
<evidence type="ECO:0000313" key="12">
    <source>
        <dbReference type="Proteomes" id="UP000264800"/>
    </source>
</evidence>
<proteinExistence type="predicted"/>
<dbReference type="SUPFAM" id="SSF57302">
    <property type="entry name" value="Snake toxin-like"/>
    <property type="match status" value="2"/>
</dbReference>
<feature type="signal peptide" evidence="8">
    <location>
        <begin position="1"/>
        <end position="18"/>
    </location>
</feature>
<name>A0A3Q3B0R9_KRYMA</name>
<evidence type="ECO:0000256" key="3">
    <source>
        <dbReference type="ARBA" id="ARBA00022475"/>
    </source>
</evidence>
<reference evidence="11" key="2">
    <citation type="submission" date="2025-09" db="UniProtKB">
        <authorList>
            <consortium name="Ensembl"/>
        </authorList>
    </citation>
    <scope>IDENTIFICATION</scope>
</reference>
<organism evidence="11 12">
    <name type="scientific">Kryptolebias marmoratus</name>
    <name type="common">Mangrove killifish</name>
    <name type="synonym">Rivulus marmoratus</name>
    <dbReference type="NCBI Taxonomy" id="37003"/>
    <lineage>
        <taxon>Eukaryota</taxon>
        <taxon>Metazoa</taxon>
        <taxon>Chordata</taxon>
        <taxon>Craniata</taxon>
        <taxon>Vertebrata</taxon>
        <taxon>Euteleostomi</taxon>
        <taxon>Actinopterygii</taxon>
        <taxon>Neopterygii</taxon>
        <taxon>Teleostei</taxon>
        <taxon>Neoteleostei</taxon>
        <taxon>Acanthomorphata</taxon>
        <taxon>Ovalentaria</taxon>
        <taxon>Atherinomorphae</taxon>
        <taxon>Cyprinodontiformes</taxon>
        <taxon>Rivulidae</taxon>
        <taxon>Kryptolebias</taxon>
    </lineage>
</organism>
<dbReference type="Gene3D" id="2.10.60.10">
    <property type="entry name" value="CD59"/>
    <property type="match status" value="2"/>
</dbReference>
<dbReference type="InterPro" id="IPR035076">
    <property type="entry name" value="Toxin/TOLIP"/>
</dbReference>
<dbReference type="Proteomes" id="UP000264800">
    <property type="component" value="Unplaced"/>
</dbReference>
<sequence length="204" mass="22861">MFIFTLVLGIWLLPKADTLTCYECQPKEHSGTCTDIQKPCPSPEHQCVATRTIEFKDRKKTDDQAKYCGGCVEYSVNFGRHKIVHRSKCCTEELCNKDSLPDYKSNPNGKKCYSCVGQNCTRTLNCEGDEDHCVKAAMIFSNNRETVKGCASKQVCWDKVANFLNILNIQEINCCQGDYCNSASSTRAGLLLLLVPLVSVVLFY</sequence>
<feature type="domain" description="Snake toxin/toxin-like" evidence="10">
    <location>
        <begin position="111"/>
        <end position="181"/>
    </location>
</feature>
<dbReference type="Pfam" id="PF00087">
    <property type="entry name" value="Toxin_TOLIP"/>
    <property type="match status" value="1"/>
</dbReference>
<dbReference type="PANTHER" id="PTHR20914:SF26">
    <property type="entry name" value="PHOSPHOLIPASE A2 INHIBITOR CNF-LIKE"/>
    <property type="match status" value="1"/>
</dbReference>
<dbReference type="GO" id="GO:0005576">
    <property type="term" value="C:extracellular region"/>
    <property type="evidence" value="ECO:0007669"/>
    <property type="project" value="UniProtKB-SubCell"/>
</dbReference>
<evidence type="ECO:0000256" key="5">
    <source>
        <dbReference type="ARBA" id="ARBA00022729"/>
    </source>
</evidence>